<sequence>MQVSILGPVALMRDGVVVPVGGARVRALLARLALAAGSPVPPHELIDAIWRDAPPADATNALQTLVSRLRRAAGDACTVVQEPGGYRLPLSAADVDAFRFSELARTGRARLREGRPDAATQQLREALQLWRGPALPELDDPAPAGRLDEQRLDALEDRIEAAIQLDGGADVVAECEALAADHPLRERFTWLLMTALAGAGRTNEALAGYERLRRYLVDQLGTDPSAELQRLHLTLFRSEPERPSRTVTRTNLRTGRTTFLGRADELNRIAELLESGRLVTVVGPGGAGKTRLAGVAASDWVGRLDDGVWLVELAPVTDPVNLAQAILGSLGLRANTTVDRRAEQAMSTEDRLFDVLADSDCLLVLDNCEHVITDLASLADRLLASCPRLRILATSREALAIDGEALCQLPPLRLPPVGADADEALGLPSVQLFTDRAAAVSADFRVDSDTVGAVVEIVRRLDGLPLAIELAAARLRVLPVHEIAARLSDRFRLLTGGNRAAMPRHRTLRAVVEWSWDLLTPTERLLAERLAVFPSGATIESASRICADPALPAALPSGEDDVVELLSQLVDKSLLQSGLGSNRSRNSQSPSRYRMLETLREYGIEQLAARHEADGVRLVHARYFADLVAEAEPSLTRGDQLVAIGRLEDERDNILAALRYFGDCGHARAAVEMTRALGWYWTLLGGHSEATTWLRFALSVPDPAGTVPARDRVVVEALHAINTMATTFGDNAPEDVEDGVARLEELNVRLNEVDAAGDPVILMLRPMMLFFSRSLDRAFELLDDAVQASDPWVRATSYMFRAAINENEGRVPAMRADVDTALALFTDLGDRWGMASTLSARGQLHVLDGQLPEAISAYQRAADSMAEFGATADEMMFRLRLSDLHARIGDFDGARREAALVGGLDLQAGSRTRRLLADGVTATMTMLLGERDEMRRLAGRLREDVQHLNQVHPMNGHVRASTLAVLGTLESELGDPALAGATLTAAYDCAVGTRDMPILAAIGLAVAGWAEASERPQDAAEMLGATISLRGADDPTDPLAVRLRSRLDTALGSEPLAAAVASGRALGRADAIERIRPGTIRET</sequence>
<dbReference type="SUPFAM" id="SSF52540">
    <property type="entry name" value="P-loop containing nucleoside triphosphate hydrolases"/>
    <property type="match status" value="1"/>
</dbReference>
<dbReference type="SMART" id="SM00862">
    <property type="entry name" value="Trans_reg_C"/>
    <property type="match status" value="1"/>
</dbReference>
<reference evidence="6" key="1">
    <citation type="submission" date="2023-07" db="EMBL/GenBank/DDBJ databases">
        <title>30 novel species of actinomycetes from the DSMZ collection.</title>
        <authorList>
            <person name="Nouioui I."/>
        </authorList>
    </citation>
    <scope>NUCLEOTIDE SEQUENCE [LARGE SCALE GENOMIC DNA]</scope>
    <source>
        <strain evidence="6">DSM 44399</strain>
    </source>
</reference>
<feature type="DNA-binding region" description="OmpR/PhoB-type" evidence="3">
    <location>
        <begin position="1"/>
        <end position="90"/>
    </location>
</feature>
<accession>A0ABU2JAY7</accession>
<dbReference type="InterPro" id="IPR005158">
    <property type="entry name" value="BTAD"/>
</dbReference>
<dbReference type="SUPFAM" id="SSF46894">
    <property type="entry name" value="C-terminal effector domain of the bipartite response regulators"/>
    <property type="match status" value="1"/>
</dbReference>
<dbReference type="SMART" id="SM01043">
    <property type="entry name" value="BTAD"/>
    <property type="match status" value="1"/>
</dbReference>
<keyword evidence="2 3" id="KW-0238">DNA-binding</keyword>
<evidence type="ECO:0000256" key="1">
    <source>
        <dbReference type="ARBA" id="ARBA00005820"/>
    </source>
</evidence>
<evidence type="ECO:0000259" key="4">
    <source>
        <dbReference type="PROSITE" id="PS51755"/>
    </source>
</evidence>
<dbReference type="PROSITE" id="PS51755">
    <property type="entry name" value="OMPR_PHOB"/>
    <property type="match status" value="1"/>
</dbReference>
<dbReference type="Proteomes" id="UP001183176">
    <property type="component" value="Unassembled WGS sequence"/>
</dbReference>
<evidence type="ECO:0000256" key="2">
    <source>
        <dbReference type="ARBA" id="ARBA00023125"/>
    </source>
</evidence>
<dbReference type="InterPro" id="IPR027417">
    <property type="entry name" value="P-loop_NTPase"/>
</dbReference>
<feature type="domain" description="OmpR/PhoB-type" evidence="4">
    <location>
        <begin position="1"/>
        <end position="90"/>
    </location>
</feature>
<dbReference type="InterPro" id="IPR011990">
    <property type="entry name" value="TPR-like_helical_dom_sf"/>
</dbReference>
<dbReference type="InterPro" id="IPR049052">
    <property type="entry name" value="nSTAND1"/>
</dbReference>
<evidence type="ECO:0000313" key="5">
    <source>
        <dbReference type="EMBL" id="MDT0261634.1"/>
    </source>
</evidence>
<dbReference type="Pfam" id="PF03704">
    <property type="entry name" value="BTAD"/>
    <property type="match status" value="1"/>
</dbReference>
<dbReference type="Gene3D" id="3.40.50.300">
    <property type="entry name" value="P-loop containing nucleotide triphosphate hydrolases"/>
    <property type="match status" value="1"/>
</dbReference>
<dbReference type="PANTHER" id="PTHR47691:SF3">
    <property type="entry name" value="HTH-TYPE TRANSCRIPTIONAL REGULATOR RV0890C-RELATED"/>
    <property type="match status" value="1"/>
</dbReference>
<dbReference type="Pfam" id="PF20703">
    <property type="entry name" value="nSTAND1"/>
    <property type="match status" value="1"/>
</dbReference>
<dbReference type="Gene3D" id="1.10.10.10">
    <property type="entry name" value="Winged helix-like DNA-binding domain superfamily/Winged helix DNA-binding domain"/>
    <property type="match status" value="1"/>
</dbReference>
<gene>
    <name evidence="5" type="ORF">RM423_09535</name>
</gene>
<protein>
    <submittedName>
        <fullName evidence="5">BTAD domain-containing putative transcriptional regulator</fullName>
    </submittedName>
</protein>
<dbReference type="SUPFAM" id="SSF48452">
    <property type="entry name" value="TPR-like"/>
    <property type="match status" value="2"/>
</dbReference>
<proteinExistence type="inferred from homology"/>
<evidence type="ECO:0000256" key="3">
    <source>
        <dbReference type="PROSITE-ProRule" id="PRU01091"/>
    </source>
</evidence>
<dbReference type="InterPro" id="IPR016032">
    <property type="entry name" value="Sig_transdc_resp-reg_C-effctor"/>
</dbReference>
<name>A0ABU2JAY7_9ACTN</name>
<dbReference type="PANTHER" id="PTHR47691">
    <property type="entry name" value="REGULATOR-RELATED"/>
    <property type="match status" value="1"/>
</dbReference>
<dbReference type="Gene3D" id="1.25.40.10">
    <property type="entry name" value="Tetratricopeptide repeat domain"/>
    <property type="match status" value="2"/>
</dbReference>
<dbReference type="PRINTS" id="PR00364">
    <property type="entry name" value="DISEASERSIST"/>
</dbReference>
<evidence type="ECO:0000313" key="6">
    <source>
        <dbReference type="Proteomes" id="UP001183176"/>
    </source>
</evidence>
<keyword evidence="6" id="KW-1185">Reference proteome</keyword>
<dbReference type="RefSeq" id="WP_311422788.1">
    <property type="nucleotide sequence ID" value="NZ_JAVREH010000009.1"/>
</dbReference>
<comment type="similarity">
    <text evidence="1">Belongs to the AfsR/DnrI/RedD regulatory family.</text>
</comment>
<dbReference type="CDD" id="cd15831">
    <property type="entry name" value="BTAD"/>
    <property type="match status" value="1"/>
</dbReference>
<organism evidence="5 6">
    <name type="scientific">Jatrophihabitans lederbergiae</name>
    <dbReference type="NCBI Taxonomy" id="3075547"/>
    <lineage>
        <taxon>Bacteria</taxon>
        <taxon>Bacillati</taxon>
        <taxon>Actinomycetota</taxon>
        <taxon>Actinomycetes</taxon>
        <taxon>Jatrophihabitantales</taxon>
        <taxon>Jatrophihabitantaceae</taxon>
        <taxon>Jatrophihabitans</taxon>
    </lineage>
</organism>
<comment type="caution">
    <text evidence="5">The sequence shown here is derived from an EMBL/GenBank/DDBJ whole genome shotgun (WGS) entry which is preliminary data.</text>
</comment>
<dbReference type="InterPro" id="IPR036388">
    <property type="entry name" value="WH-like_DNA-bd_sf"/>
</dbReference>
<dbReference type="InterPro" id="IPR001867">
    <property type="entry name" value="OmpR/PhoB-type_DNA-bd"/>
</dbReference>
<dbReference type="EMBL" id="JAVREH010000009">
    <property type="protein sequence ID" value="MDT0261634.1"/>
    <property type="molecule type" value="Genomic_DNA"/>
</dbReference>